<sequence>MRRQRPRHAEPDRPEPTLRDVMWGLTAVQEEHRWMMDSLVAVMQNLGMDHPPFPNVDPIVSCPSQSHNIGYDIVGPSGTHHGDTDDDDDEEETETDSEGSEE</sequence>
<proteinExistence type="predicted"/>
<dbReference type="Gramene" id="rna-gnl|WGS:NBSK|LSAT_7X108140_mrna">
    <property type="protein sequence ID" value="cds-PLY96243.1"/>
    <property type="gene ID" value="gene-LSAT_7X108140"/>
</dbReference>
<feature type="compositionally biased region" description="Acidic residues" evidence="1">
    <location>
        <begin position="84"/>
        <end position="102"/>
    </location>
</feature>
<gene>
    <name evidence="2" type="ORF">LSAT_V11C700384590</name>
</gene>
<protein>
    <submittedName>
        <fullName evidence="2">Uncharacterized protein</fullName>
    </submittedName>
</protein>
<name>A0A9R1X3A0_LACSA</name>
<dbReference type="EMBL" id="NBSK02000007">
    <property type="protein sequence ID" value="KAJ0196429.1"/>
    <property type="molecule type" value="Genomic_DNA"/>
</dbReference>
<reference evidence="2 3" key="1">
    <citation type="journal article" date="2017" name="Nat. Commun.">
        <title>Genome assembly with in vitro proximity ligation data and whole-genome triplication in lettuce.</title>
        <authorList>
            <person name="Reyes-Chin-Wo S."/>
            <person name="Wang Z."/>
            <person name="Yang X."/>
            <person name="Kozik A."/>
            <person name="Arikit S."/>
            <person name="Song C."/>
            <person name="Xia L."/>
            <person name="Froenicke L."/>
            <person name="Lavelle D.O."/>
            <person name="Truco M.J."/>
            <person name="Xia R."/>
            <person name="Zhu S."/>
            <person name="Xu C."/>
            <person name="Xu H."/>
            <person name="Xu X."/>
            <person name="Cox K."/>
            <person name="Korf I."/>
            <person name="Meyers B.C."/>
            <person name="Michelmore R.W."/>
        </authorList>
    </citation>
    <scope>NUCLEOTIDE SEQUENCE [LARGE SCALE GENOMIC DNA]</scope>
    <source>
        <strain evidence="3">cv. Salinas</strain>
        <tissue evidence="2">Seedlings</tissue>
    </source>
</reference>
<dbReference type="AlphaFoldDB" id="A0A9R1X3A0"/>
<keyword evidence="3" id="KW-1185">Reference proteome</keyword>
<accession>A0A9R1X3A0</accession>
<evidence type="ECO:0000256" key="1">
    <source>
        <dbReference type="SAM" id="MobiDB-lite"/>
    </source>
</evidence>
<feature type="region of interest" description="Disordered" evidence="1">
    <location>
        <begin position="67"/>
        <end position="102"/>
    </location>
</feature>
<evidence type="ECO:0000313" key="3">
    <source>
        <dbReference type="Proteomes" id="UP000235145"/>
    </source>
</evidence>
<evidence type="ECO:0000313" key="2">
    <source>
        <dbReference type="EMBL" id="KAJ0196429.1"/>
    </source>
</evidence>
<comment type="caution">
    <text evidence="2">The sequence shown here is derived from an EMBL/GenBank/DDBJ whole genome shotgun (WGS) entry which is preliminary data.</text>
</comment>
<dbReference type="Proteomes" id="UP000235145">
    <property type="component" value="Unassembled WGS sequence"/>
</dbReference>
<organism evidence="2 3">
    <name type="scientific">Lactuca sativa</name>
    <name type="common">Garden lettuce</name>
    <dbReference type="NCBI Taxonomy" id="4236"/>
    <lineage>
        <taxon>Eukaryota</taxon>
        <taxon>Viridiplantae</taxon>
        <taxon>Streptophyta</taxon>
        <taxon>Embryophyta</taxon>
        <taxon>Tracheophyta</taxon>
        <taxon>Spermatophyta</taxon>
        <taxon>Magnoliopsida</taxon>
        <taxon>eudicotyledons</taxon>
        <taxon>Gunneridae</taxon>
        <taxon>Pentapetalae</taxon>
        <taxon>asterids</taxon>
        <taxon>campanulids</taxon>
        <taxon>Asterales</taxon>
        <taxon>Asteraceae</taxon>
        <taxon>Cichorioideae</taxon>
        <taxon>Cichorieae</taxon>
        <taxon>Lactucinae</taxon>
        <taxon>Lactuca</taxon>
    </lineage>
</organism>